<dbReference type="OrthoDB" id="1165595at2759"/>
<gene>
    <name evidence="7" type="ORF">Pyn_05422</name>
</gene>
<dbReference type="PANTHER" id="PTHR27002:SF422">
    <property type="entry name" value="RECEPTOR-LIKE SERINE_THREONINE-PROTEIN KINASE"/>
    <property type="match status" value="1"/>
</dbReference>
<feature type="domain" description="Protein kinase" evidence="6">
    <location>
        <begin position="97"/>
        <end position="263"/>
    </location>
</feature>
<dbReference type="SMART" id="SM00220">
    <property type="entry name" value="S_TKc"/>
    <property type="match status" value="1"/>
</dbReference>
<evidence type="ECO:0000256" key="1">
    <source>
        <dbReference type="ARBA" id="ARBA00022527"/>
    </source>
</evidence>
<dbReference type="EMBL" id="PJQY01000017">
    <property type="protein sequence ID" value="PQQ21253.1"/>
    <property type="molecule type" value="Genomic_DNA"/>
</dbReference>
<dbReference type="PANTHER" id="PTHR27002">
    <property type="entry name" value="RECEPTOR-LIKE SERINE/THREONINE-PROTEIN KINASE SD1-8"/>
    <property type="match status" value="1"/>
</dbReference>
<keyword evidence="3" id="KW-0547">Nucleotide-binding</keyword>
<dbReference type="InterPro" id="IPR008271">
    <property type="entry name" value="Ser/Thr_kinase_AS"/>
</dbReference>
<keyword evidence="8" id="KW-1185">Reference proteome</keyword>
<accession>A0A314ZSA6</accession>
<evidence type="ECO:0000256" key="2">
    <source>
        <dbReference type="ARBA" id="ARBA00022679"/>
    </source>
</evidence>
<dbReference type="GO" id="GO:0005524">
    <property type="term" value="F:ATP binding"/>
    <property type="evidence" value="ECO:0007669"/>
    <property type="project" value="UniProtKB-KW"/>
</dbReference>
<name>A0A314ZSA6_PRUYE</name>
<keyword evidence="4 7" id="KW-0418">Kinase</keyword>
<dbReference type="Proteomes" id="UP000250321">
    <property type="component" value="Unassembled WGS sequence"/>
</dbReference>
<organism evidence="7 8">
    <name type="scientific">Prunus yedoensis var. nudiflora</name>
    <dbReference type="NCBI Taxonomy" id="2094558"/>
    <lineage>
        <taxon>Eukaryota</taxon>
        <taxon>Viridiplantae</taxon>
        <taxon>Streptophyta</taxon>
        <taxon>Embryophyta</taxon>
        <taxon>Tracheophyta</taxon>
        <taxon>Spermatophyta</taxon>
        <taxon>Magnoliopsida</taxon>
        <taxon>eudicotyledons</taxon>
        <taxon>Gunneridae</taxon>
        <taxon>Pentapetalae</taxon>
        <taxon>rosids</taxon>
        <taxon>fabids</taxon>
        <taxon>Rosales</taxon>
        <taxon>Rosaceae</taxon>
        <taxon>Amygdaloideae</taxon>
        <taxon>Amygdaleae</taxon>
        <taxon>Prunus</taxon>
    </lineage>
</organism>
<evidence type="ECO:0000313" key="7">
    <source>
        <dbReference type="EMBL" id="PQQ21253.1"/>
    </source>
</evidence>
<keyword evidence="7" id="KW-0430">Lectin</keyword>
<dbReference type="FunFam" id="1.10.510.10:FF:001019">
    <property type="entry name" value="G-type lectin S-receptor-like serine/threonine-protein kinase B120"/>
    <property type="match status" value="1"/>
</dbReference>
<keyword evidence="7" id="KW-0675">Receptor</keyword>
<dbReference type="Gene3D" id="1.10.510.10">
    <property type="entry name" value="Transferase(Phosphotransferase) domain 1"/>
    <property type="match status" value="1"/>
</dbReference>
<dbReference type="GO" id="GO:0005886">
    <property type="term" value="C:plasma membrane"/>
    <property type="evidence" value="ECO:0007669"/>
    <property type="project" value="TreeGrafter"/>
</dbReference>
<dbReference type="PROSITE" id="PS50011">
    <property type="entry name" value="PROTEIN_KINASE_DOM"/>
    <property type="match status" value="1"/>
</dbReference>
<proteinExistence type="predicted"/>
<dbReference type="InterPro" id="IPR011009">
    <property type="entry name" value="Kinase-like_dom_sf"/>
</dbReference>
<evidence type="ECO:0000313" key="8">
    <source>
        <dbReference type="Proteomes" id="UP000250321"/>
    </source>
</evidence>
<comment type="caution">
    <text evidence="7">The sequence shown here is derived from an EMBL/GenBank/DDBJ whole genome shotgun (WGS) entry which is preliminary data.</text>
</comment>
<sequence length="263" mass="30128">MEFSSDGVDLFILLDSSEIDEGNRTKLIVSLITGSQLLYLIVIFAKSGKVKVTTKFFKLTDTTETSRDTLQEYIRKHDPSELFIYNFDSILIATNNFSITNKLREGRGFGPVYKDLQEGKEIAVKRLSSSSGQGIEELKNEILLISKLQHKKLAWIMGCCVKEDEKLLIYEFMPNRSLDTHLFDPVRRPELDWGRRFNIIQCVARGLLYFHHDSYLKVIHRDLKVSNILLDENMNPKISDFGLARIVQGTQHLANTQKVVGTL</sequence>
<evidence type="ECO:0000259" key="6">
    <source>
        <dbReference type="PROSITE" id="PS50011"/>
    </source>
</evidence>
<reference evidence="7 8" key="1">
    <citation type="submission" date="2018-02" db="EMBL/GenBank/DDBJ databases">
        <title>Draft genome of wild Prunus yedoensis var. nudiflora.</title>
        <authorList>
            <person name="Baek S."/>
            <person name="Kim J.-H."/>
            <person name="Choi K."/>
            <person name="Kim G.-B."/>
            <person name="Cho A."/>
            <person name="Jang H."/>
            <person name="Shin C.-H."/>
            <person name="Yu H.-J."/>
            <person name="Mun J.-H."/>
        </authorList>
    </citation>
    <scope>NUCLEOTIDE SEQUENCE [LARGE SCALE GENOMIC DNA]</scope>
    <source>
        <strain evidence="8">cv. Jeju island</strain>
        <tissue evidence="7">Leaf</tissue>
    </source>
</reference>
<keyword evidence="2" id="KW-0808">Transferase</keyword>
<dbReference type="AlphaFoldDB" id="A0A314ZSA6"/>
<dbReference type="Pfam" id="PF00069">
    <property type="entry name" value="Pkinase"/>
    <property type="match status" value="1"/>
</dbReference>
<dbReference type="GO" id="GO:0030246">
    <property type="term" value="F:carbohydrate binding"/>
    <property type="evidence" value="ECO:0007669"/>
    <property type="project" value="UniProtKB-KW"/>
</dbReference>
<keyword evidence="5" id="KW-0067">ATP-binding</keyword>
<evidence type="ECO:0000256" key="3">
    <source>
        <dbReference type="ARBA" id="ARBA00022741"/>
    </source>
</evidence>
<dbReference type="InterPro" id="IPR000719">
    <property type="entry name" value="Prot_kinase_dom"/>
</dbReference>
<evidence type="ECO:0000256" key="4">
    <source>
        <dbReference type="ARBA" id="ARBA00022777"/>
    </source>
</evidence>
<evidence type="ECO:0000256" key="5">
    <source>
        <dbReference type="ARBA" id="ARBA00022840"/>
    </source>
</evidence>
<dbReference type="PROSITE" id="PS00108">
    <property type="entry name" value="PROTEIN_KINASE_ST"/>
    <property type="match status" value="1"/>
</dbReference>
<protein>
    <submittedName>
        <fullName evidence="7">G-type lectin S-receptor-like serine/threonine-protein kinase</fullName>
    </submittedName>
</protein>
<dbReference type="Gene3D" id="3.30.200.20">
    <property type="entry name" value="Phosphorylase Kinase, domain 1"/>
    <property type="match status" value="1"/>
</dbReference>
<dbReference type="SUPFAM" id="SSF56112">
    <property type="entry name" value="Protein kinase-like (PK-like)"/>
    <property type="match status" value="1"/>
</dbReference>
<keyword evidence="1" id="KW-0723">Serine/threonine-protein kinase</keyword>
<dbReference type="GO" id="GO:0004674">
    <property type="term" value="F:protein serine/threonine kinase activity"/>
    <property type="evidence" value="ECO:0007669"/>
    <property type="project" value="UniProtKB-KW"/>
</dbReference>